<reference evidence="3" key="1">
    <citation type="submission" date="2023-12" db="EMBL/GenBank/DDBJ databases">
        <title>Genome assembly of Anisodus tanguticus.</title>
        <authorList>
            <person name="Wang Y.-J."/>
        </authorList>
    </citation>
    <scope>NUCLEOTIDE SEQUENCE</scope>
    <source>
        <strain evidence="3">KB-2021</strain>
        <tissue evidence="3">Leaf</tissue>
    </source>
</reference>
<dbReference type="EMBL" id="JAVYJV010000018">
    <property type="protein sequence ID" value="KAK4348069.1"/>
    <property type="molecule type" value="Genomic_DNA"/>
</dbReference>
<name>A0AAE1V469_9SOLA</name>
<protein>
    <recommendedName>
        <fullName evidence="2">VWA-Hint protein Vwaint domain-containing protein</fullName>
    </recommendedName>
</protein>
<feature type="region of interest" description="Disordered" evidence="1">
    <location>
        <begin position="234"/>
        <end position="261"/>
    </location>
</feature>
<proteinExistence type="predicted"/>
<evidence type="ECO:0000313" key="4">
    <source>
        <dbReference type="Proteomes" id="UP001291623"/>
    </source>
</evidence>
<comment type="caution">
    <text evidence="3">The sequence shown here is derived from an EMBL/GenBank/DDBJ whole genome shotgun (WGS) entry which is preliminary data.</text>
</comment>
<organism evidence="3 4">
    <name type="scientific">Anisodus tanguticus</name>
    <dbReference type="NCBI Taxonomy" id="243964"/>
    <lineage>
        <taxon>Eukaryota</taxon>
        <taxon>Viridiplantae</taxon>
        <taxon>Streptophyta</taxon>
        <taxon>Embryophyta</taxon>
        <taxon>Tracheophyta</taxon>
        <taxon>Spermatophyta</taxon>
        <taxon>Magnoliopsida</taxon>
        <taxon>eudicotyledons</taxon>
        <taxon>Gunneridae</taxon>
        <taxon>Pentapetalae</taxon>
        <taxon>asterids</taxon>
        <taxon>lamiids</taxon>
        <taxon>Solanales</taxon>
        <taxon>Solanaceae</taxon>
        <taxon>Solanoideae</taxon>
        <taxon>Hyoscyameae</taxon>
        <taxon>Anisodus</taxon>
    </lineage>
</organism>
<accession>A0AAE1V469</accession>
<gene>
    <name evidence="3" type="ORF">RND71_034408</name>
</gene>
<feature type="domain" description="VWA-Hint protein Vwaint" evidence="2">
    <location>
        <begin position="101"/>
        <end position="182"/>
    </location>
</feature>
<dbReference type="Pfam" id="PF14624">
    <property type="entry name" value="Vwaint"/>
    <property type="match status" value="1"/>
</dbReference>
<evidence type="ECO:0000256" key="1">
    <source>
        <dbReference type="SAM" id="MobiDB-lite"/>
    </source>
</evidence>
<keyword evidence="4" id="KW-1185">Reference proteome</keyword>
<dbReference type="Proteomes" id="UP001291623">
    <property type="component" value="Unassembled WGS sequence"/>
</dbReference>
<sequence length="261" mass="29209">MEQSATKTSLLQITCSYKNTTSEEMVSVKDETVEIRRPPVLSPTDVVISREVDRPINRLAVAEPIAEAQQMVEMGNLEGAQAMLANRRACLLSSVSAQAGDALCSWLDTELTEIRERMASRERYEQTGRAYVQSGLSSHTWQRAITRGDTTTQIILQGGSSSNSGAIDYETPSMVNMISKSQNLTLVNRVEQVPRNNKTCNLVPMKVSKRVKTRKGRRRPTRLPRSVLLPTSYGVRSRPRRFPSHDRAGSFTSSRGIDYRF</sequence>
<evidence type="ECO:0000259" key="2">
    <source>
        <dbReference type="Pfam" id="PF14624"/>
    </source>
</evidence>
<evidence type="ECO:0000313" key="3">
    <source>
        <dbReference type="EMBL" id="KAK4348069.1"/>
    </source>
</evidence>
<dbReference type="AlphaFoldDB" id="A0AAE1V469"/>
<dbReference type="InterPro" id="IPR032838">
    <property type="entry name" value="Vwaint_dom"/>
</dbReference>